<dbReference type="EMBL" id="CP001684">
    <property type="protein sequence ID" value="ACV22405.1"/>
    <property type="molecule type" value="Genomic_DNA"/>
</dbReference>
<dbReference type="InterPro" id="IPR003718">
    <property type="entry name" value="OsmC/Ohr_fam"/>
</dbReference>
<organism evidence="1 2">
    <name type="scientific">Slackia heliotrinireducens (strain ATCC 29202 / DSM 20476 / NCTC 11029 / RHS 1)</name>
    <name type="common">Peptococcus heliotrinreducens</name>
    <dbReference type="NCBI Taxonomy" id="471855"/>
    <lineage>
        <taxon>Bacteria</taxon>
        <taxon>Bacillati</taxon>
        <taxon>Actinomycetota</taxon>
        <taxon>Coriobacteriia</taxon>
        <taxon>Eggerthellales</taxon>
        <taxon>Eggerthellaceae</taxon>
        <taxon>Slackia</taxon>
    </lineage>
</organism>
<dbReference type="STRING" id="471855.Shel_13840"/>
<dbReference type="HOGENOM" id="CLU_100275_2_1_11"/>
<dbReference type="AlphaFoldDB" id="C7N670"/>
<dbReference type="KEGG" id="shi:Shel_13840"/>
<protein>
    <submittedName>
        <fullName evidence="1">Predicted redox protein, regulator of disulfide bond formation</fullName>
    </submittedName>
</protein>
<dbReference type="PANTHER" id="PTHR35368">
    <property type="entry name" value="HYDROPEROXIDE REDUCTASE"/>
    <property type="match status" value="1"/>
</dbReference>
<gene>
    <name evidence="1" type="ordered locus">Shel_13840</name>
</gene>
<name>C7N670_SLAHD</name>
<dbReference type="Gene3D" id="3.30.300.20">
    <property type="match status" value="1"/>
</dbReference>
<dbReference type="Pfam" id="PF02566">
    <property type="entry name" value="OsmC"/>
    <property type="match status" value="1"/>
</dbReference>
<sequence length="145" mass="15643">MLTTMKANVQPTGKGVQMQCESRGFKFILDEPQEAGGMNEGMNPLEGALCATGACLGIVAASFAQAKGFTYESFSIDLEGDVDPDGFMGIADVPKGFQAIRFNVNYKTSEPQEKCDEFTKFMEETCPLCCTFAEGVKVTYSNTVA</sequence>
<dbReference type="eggNOG" id="COG1765">
    <property type="taxonomic scope" value="Bacteria"/>
</dbReference>
<evidence type="ECO:0000313" key="1">
    <source>
        <dbReference type="EMBL" id="ACV22405.1"/>
    </source>
</evidence>
<dbReference type="SUPFAM" id="SSF82784">
    <property type="entry name" value="OsmC-like"/>
    <property type="match status" value="1"/>
</dbReference>
<accession>C7N670</accession>
<dbReference type="RefSeq" id="WP_012798507.1">
    <property type="nucleotide sequence ID" value="NC_013165.1"/>
</dbReference>
<dbReference type="PANTHER" id="PTHR35368:SF1">
    <property type="entry name" value="HYDROPEROXIDE REDUCTASE"/>
    <property type="match status" value="1"/>
</dbReference>
<dbReference type="InterPro" id="IPR052924">
    <property type="entry name" value="OsmC/Ohr_hydroprdx_reductase"/>
</dbReference>
<reference evidence="1 2" key="1">
    <citation type="journal article" date="2009" name="Stand. Genomic Sci.">
        <title>Complete genome sequence of Slackia heliotrinireducens type strain (RHS 1).</title>
        <authorList>
            <person name="Pukall R."/>
            <person name="Lapidus A."/>
            <person name="Nolan M."/>
            <person name="Copeland A."/>
            <person name="Glavina Del Rio T."/>
            <person name="Lucas S."/>
            <person name="Chen F."/>
            <person name="Tice H."/>
            <person name="Cheng J.F."/>
            <person name="Chertkov O."/>
            <person name="Bruce D."/>
            <person name="Goodwin L."/>
            <person name="Kuske C."/>
            <person name="Brettin T."/>
            <person name="Detter J.C."/>
            <person name="Han C."/>
            <person name="Pitluck S."/>
            <person name="Pati A."/>
            <person name="Mavrommatis K."/>
            <person name="Ivanova N."/>
            <person name="Ovchinnikova G."/>
            <person name="Chen A."/>
            <person name="Palaniappan K."/>
            <person name="Schneider S."/>
            <person name="Rohde M."/>
            <person name="Chain P."/>
            <person name="D'haeseleer P."/>
            <person name="Goker M."/>
            <person name="Bristow J."/>
            <person name="Eisen J.A."/>
            <person name="Markowitz V."/>
            <person name="Kyrpides N.C."/>
            <person name="Klenk H.P."/>
            <person name="Hugenholtz P."/>
        </authorList>
    </citation>
    <scope>NUCLEOTIDE SEQUENCE [LARGE SCALE GENOMIC DNA]</scope>
    <source>
        <strain evidence="2">ATCC 29202 / DSM 20476 / NCTC 11029 / RHS 1</strain>
    </source>
</reference>
<proteinExistence type="predicted"/>
<dbReference type="InterPro" id="IPR015946">
    <property type="entry name" value="KH_dom-like_a/b"/>
</dbReference>
<keyword evidence="2" id="KW-1185">Reference proteome</keyword>
<evidence type="ECO:0000313" key="2">
    <source>
        <dbReference type="Proteomes" id="UP000002026"/>
    </source>
</evidence>
<dbReference type="InterPro" id="IPR036102">
    <property type="entry name" value="OsmC/Ohrsf"/>
</dbReference>
<dbReference type="Proteomes" id="UP000002026">
    <property type="component" value="Chromosome"/>
</dbReference>